<keyword evidence="2" id="KW-1133">Transmembrane helix</keyword>
<feature type="transmembrane region" description="Helical" evidence="2">
    <location>
        <begin position="55"/>
        <end position="77"/>
    </location>
</feature>
<accession>A0A8K0W5V9</accession>
<evidence type="ECO:0000256" key="1">
    <source>
        <dbReference type="SAM" id="MobiDB-lite"/>
    </source>
</evidence>
<keyword evidence="2" id="KW-0812">Transmembrane</keyword>
<feature type="region of interest" description="Disordered" evidence="1">
    <location>
        <begin position="28"/>
        <end position="51"/>
    </location>
</feature>
<name>A0A8K0W5V9_9HYPO</name>
<feature type="region of interest" description="Disordered" evidence="1">
    <location>
        <begin position="86"/>
        <end position="108"/>
    </location>
</feature>
<organism evidence="3 4">
    <name type="scientific">Fusarium tricinctum</name>
    <dbReference type="NCBI Taxonomy" id="61284"/>
    <lineage>
        <taxon>Eukaryota</taxon>
        <taxon>Fungi</taxon>
        <taxon>Dikarya</taxon>
        <taxon>Ascomycota</taxon>
        <taxon>Pezizomycotina</taxon>
        <taxon>Sordariomycetes</taxon>
        <taxon>Hypocreomycetidae</taxon>
        <taxon>Hypocreales</taxon>
        <taxon>Nectriaceae</taxon>
        <taxon>Fusarium</taxon>
        <taxon>Fusarium tricinctum species complex</taxon>
    </lineage>
</organism>
<feature type="region of interest" description="Disordered" evidence="1">
    <location>
        <begin position="137"/>
        <end position="163"/>
    </location>
</feature>
<dbReference type="AlphaFoldDB" id="A0A8K0W5V9"/>
<evidence type="ECO:0000313" key="4">
    <source>
        <dbReference type="Proteomes" id="UP000813427"/>
    </source>
</evidence>
<keyword evidence="4" id="KW-1185">Reference proteome</keyword>
<proteinExistence type="predicted"/>
<feature type="compositionally biased region" description="Basic and acidic residues" evidence="1">
    <location>
        <begin position="144"/>
        <end position="153"/>
    </location>
</feature>
<protein>
    <submittedName>
        <fullName evidence="3">Uncharacterized protein</fullName>
    </submittedName>
</protein>
<evidence type="ECO:0000256" key="2">
    <source>
        <dbReference type="SAM" id="Phobius"/>
    </source>
</evidence>
<sequence>MTITGYDGKLVRATIDLEAVTGSLSDFSLPTPTSTSTSISTSTSNPTDSSSAPNLATIIGPVVPSFFLLLLLGFFAFRWYKRRQALKTQQGPVPNEEEPKQDKPQLHSDCIVRPTFELEGSMPAATDFDSATLKKSEMAANEPAAHEMAADKKIARKPVRNLE</sequence>
<dbReference type="OrthoDB" id="5414836at2759"/>
<reference evidence="3" key="1">
    <citation type="journal article" date="2021" name="Nat. Commun.">
        <title>Genetic determinants of endophytism in the Arabidopsis root mycobiome.</title>
        <authorList>
            <person name="Mesny F."/>
            <person name="Miyauchi S."/>
            <person name="Thiergart T."/>
            <person name="Pickel B."/>
            <person name="Atanasova L."/>
            <person name="Karlsson M."/>
            <person name="Huettel B."/>
            <person name="Barry K.W."/>
            <person name="Haridas S."/>
            <person name="Chen C."/>
            <person name="Bauer D."/>
            <person name="Andreopoulos W."/>
            <person name="Pangilinan J."/>
            <person name="LaButti K."/>
            <person name="Riley R."/>
            <person name="Lipzen A."/>
            <person name="Clum A."/>
            <person name="Drula E."/>
            <person name="Henrissat B."/>
            <person name="Kohler A."/>
            <person name="Grigoriev I.V."/>
            <person name="Martin F.M."/>
            <person name="Hacquard S."/>
        </authorList>
    </citation>
    <scope>NUCLEOTIDE SEQUENCE</scope>
    <source>
        <strain evidence="3">MPI-SDFR-AT-0068</strain>
    </source>
</reference>
<gene>
    <name evidence="3" type="ORF">BKA59DRAFT_517570</name>
</gene>
<evidence type="ECO:0000313" key="3">
    <source>
        <dbReference type="EMBL" id="KAH7233145.1"/>
    </source>
</evidence>
<feature type="compositionally biased region" description="Basic and acidic residues" evidence="1">
    <location>
        <begin position="97"/>
        <end position="106"/>
    </location>
</feature>
<dbReference type="EMBL" id="JAGPXF010000008">
    <property type="protein sequence ID" value="KAH7233145.1"/>
    <property type="molecule type" value="Genomic_DNA"/>
</dbReference>
<feature type="compositionally biased region" description="Basic residues" evidence="1">
    <location>
        <begin position="154"/>
        <end position="163"/>
    </location>
</feature>
<dbReference type="Proteomes" id="UP000813427">
    <property type="component" value="Unassembled WGS sequence"/>
</dbReference>
<comment type="caution">
    <text evidence="3">The sequence shown here is derived from an EMBL/GenBank/DDBJ whole genome shotgun (WGS) entry which is preliminary data.</text>
</comment>
<keyword evidence="2" id="KW-0472">Membrane</keyword>